<name>A0ABU9NSJ6_9FLAO</name>
<dbReference type="RefSeq" id="WP_342693160.1">
    <property type="nucleotide sequence ID" value="NZ_JBCGDP010000023.1"/>
</dbReference>
<comment type="caution">
    <text evidence="1">The sequence shown here is derived from an EMBL/GenBank/DDBJ whole genome shotgun (WGS) entry which is preliminary data.</text>
</comment>
<reference evidence="1 2" key="1">
    <citation type="submission" date="2024-03" db="EMBL/GenBank/DDBJ databases">
        <title>Two novel species of the genus Flavobacterium exhibiting potentially degradation of complex polysaccharides.</title>
        <authorList>
            <person name="Lian X."/>
        </authorList>
    </citation>
    <scope>NUCLEOTIDE SEQUENCE [LARGE SCALE GENOMIC DNA]</scope>
    <source>
        <strain evidence="1 2">N6</strain>
    </source>
</reference>
<evidence type="ECO:0000313" key="2">
    <source>
        <dbReference type="Proteomes" id="UP001468798"/>
    </source>
</evidence>
<proteinExistence type="predicted"/>
<dbReference type="EMBL" id="JBCGDP010000023">
    <property type="protein sequence ID" value="MEM0578336.1"/>
    <property type="molecule type" value="Genomic_DNA"/>
</dbReference>
<evidence type="ECO:0008006" key="3">
    <source>
        <dbReference type="Google" id="ProtNLM"/>
    </source>
</evidence>
<keyword evidence="2" id="KW-1185">Reference proteome</keyword>
<evidence type="ECO:0000313" key="1">
    <source>
        <dbReference type="EMBL" id="MEM0578336.1"/>
    </source>
</evidence>
<organism evidence="1 2">
    <name type="scientific">Flavobacterium polysaccharolyticum</name>
    <dbReference type="NCBI Taxonomy" id="3133148"/>
    <lineage>
        <taxon>Bacteria</taxon>
        <taxon>Pseudomonadati</taxon>
        <taxon>Bacteroidota</taxon>
        <taxon>Flavobacteriia</taxon>
        <taxon>Flavobacteriales</taxon>
        <taxon>Flavobacteriaceae</taxon>
        <taxon>Flavobacterium</taxon>
    </lineage>
</organism>
<dbReference type="Proteomes" id="UP001468798">
    <property type="component" value="Unassembled WGS sequence"/>
</dbReference>
<sequence>MDHKVEIYKTSEGTEVLVQLENDTVWLNHQQLSLLFDRDVKTIVKHINTIY</sequence>
<protein>
    <recommendedName>
        <fullName evidence="3">Virulence protein RhuM family protein</fullName>
    </recommendedName>
</protein>
<accession>A0ABU9NSJ6</accession>
<gene>
    <name evidence="1" type="ORF">WFZ86_17665</name>
</gene>